<name>A0AA41QVU9_9MICO</name>
<accession>A0AA41QVU9</accession>
<feature type="transmembrane region" description="Helical" evidence="1">
    <location>
        <begin position="32"/>
        <end position="51"/>
    </location>
</feature>
<reference evidence="2" key="1">
    <citation type="submission" date="2022-03" db="EMBL/GenBank/DDBJ databases">
        <title>Cryobacterium sp. nov. strain ZS14-85, isolated from Antarctic soil.</title>
        <authorList>
            <person name="Li J."/>
            <person name="Niu G."/>
        </authorList>
    </citation>
    <scope>NUCLEOTIDE SEQUENCE</scope>
    <source>
        <strain evidence="2">ZS14-85</strain>
    </source>
</reference>
<protein>
    <submittedName>
        <fullName evidence="2">Uncharacterized protein</fullName>
    </submittedName>
</protein>
<organism evidence="2 3">
    <name type="scientific">Cryobacterium zhongshanensis</name>
    <dbReference type="NCBI Taxonomy" id="2928153"/>
    <lineage>
        <taxon>Bacteria</taxon>
        <taxon>Bacillati</taxon>
        <taxon>Actinomycetota</taxon>
        <taxon>Actinomycetes</taxon>
        <taxon>Micrococcales</taxon>
        <taxon>Microbacteriaceae</taxon>
        <taxon>Cryobacterium</taxon>
    </lineage>
</organism>
<dbReference type="RefSeq" id="WP_243012365.1">
    <property type="nucleotide sequence ID" value="NZ_JALGAR010000003.1"/>
</dbReference>
<keyword evidence="1" id="KW-0472">Membrane</keyword>
<dbReference type="EMBL" id="JALGAR010000003">
    <property type="protein sequence ID" value="MCI4658697.1"/>
    <property type="molecule type" value="Genomic_DNA"/>
</dbReference>
<dbReference type="AlphaFoldDB" id="A0AA41QVU9"/>
<keyword evidence="1" id="KW-1133">Transmembrane helix</keyword>
<evidence type="ECO:0000256" key="1">
    <source>
        <dbReference type="SAM" id="Phobius"/>
    </source>
</evidence>
<proteinExistence type="predicted"/>
<evidence type="ECO:0000313" key="3">
    <source>
        <dbReference type="Proteomes" id="UP001165341"/>
    </source>
</evidence>
<evidence type="ECO:0000313" key="2">
    <source>
        <dbReference type="EMBL" id="MCI4658697.1"/>
    </source>
</evidence>
<dbReference type="Proteomes" id="UP001165341">
    <property type="component" value="Unassembled WGS sequence"/>
</dbReference>
<comment type="caution">
    <text evidence="2">The sequence shown here is derived from an EMBL/GenBank/DDBJ whole genome shotgun (WGS) entry which is preliminary data.</text>
</comment>
<sequence length="321" mass="34554">MSAPTMSRSDRDGLARRPWRGTVREYDLFKELTVALVVVGLVIVGLSAIFGSPDEPSVTLKSWAQAEPADFVATATAELGGTSETAGYGPPYNTTADATQTIGAFDLQSFSGVQLPIDTAKDLVITPLTTLNAPPSAALDAWNAASDTEKADWTAAYTDALTNAPDGDPAQVATGDYGPVPVLTDALLTMASQGALDGVLNAQQSFYNNDYTRTILFLGDGAYFGDLATAAHLTGDQWGMMNETGNTPGQSWLWLFSFWYQIEPFASAPNADLLVVLLMLVLSVLLTLVPFIPGLRDIPRWIPIHRLIWRDYYKKRAAGRG</sequence>
<keyword evidence="3" id="KW-1185">Reference proteome</keyword>
<gene>
    <name evidence="2" type="ORF">MQH31_12850</name>
</gene>
<feature type="transmembrane region" description="Helical" evidence="1">
    <location>
        <begin position="273"/>
        <end position="292"/>
    </location>
</feature>
<keyword evidence="1" id="KW-0812">Transmembrane</keyword>